<sequence length="499" mass="54051">MRISSQLAAIFLSEAVTPVLSHSGGGGHLHRHSEAQTPIPADSSLSIEGISYSTRAYWMRMANEALYGVLGRPCPFAAFGTVIVNHTGDGLGDLVCMGANSNKITGNPSMHGEMAAISNCSGIFMDPEGPYKMTASESQDAFTDLSLYTNAESCPMCASAIRWAGFKEYIYGTSIDTLIEKGWGQIRISSIEVFRQSFDLGTVTSLIAEVLTNETDPYFFWQYNPDVSLHAHVAAQPSTPKAATAPYTSFLSSRGISRFLAGRKVRSCCWLCRPVGTLLSHVRAIPIIRCFAGGASPRRAHPQKGPDVTVLDEETKNIVVNSKIEDAPHALNWMSTARSTRLGHLIEAEGKEKKLDDLLQWSEDKVCVCAMVWTNPAAGEKSLQIHGQGAYKLYLKDGPDAEEKAVADLGEMAPLPTGSWARPWSRKISVLIAARSKMLFYGKPVSCGIVVPSSQSPIDLGLCISAIKSLIRIIHPSDWNRPGSAPSFNDEGLSSKPIE</sequence>
<accession>A0AAD5RPI5</accession>
<evidence type="ECO:0000313" key="3">
    <source>
        <dbReference type="Proteomes" id="UP001201980"/>
    </source>
</evidence>
<proteinExistence type="predicted"/>
<reference evidence="2" key="1">
    <citation type="submission" date="2022-07" db="EMBL/GenBank/DDBJ databases">
        <title>Draft genome sequence of Zalerion maritima ATCC 34329, a (micro)plastics degrading marine fungus.</title>
        <authorList>
            <person name="Paco A."/>
            <person name="Goncalves M.F.M."/>
            <person name="Rocha-Santos T.A.P."/>
            <person name="Alves A."/>
        </authorList>
    </citation>
    <scope>NUCLEOTIDE SEQUENCE</scope>
    <source>
        <strain evidence="2">ATCC 34329</strain>
    </source>
</reference>
<dbReference type="PANTHER" id="PTHR11079">
    <property type="entry name" value="CYTOSINE DEAMINASE FAMILY MEMBER"/>
    <property type="match status" value="1"/>
</dbReference>
<protein>
    <recommendedName>
        <fullName evidence="1">CMP/dCMP-type deaminase domain-containing protein</fullName>
    </recommendedName>
</protein>
<dbReference type="PANTHER" id="PTHR11079:SF203">
    <property type="entry name" value="CMP_DCMP-TYPE DEAMINASE DOMAIN-CONTAINING PROTEIN"/>
    <property type="match status" value="1"/>
</dbReference>
<dbReference type="Pfam" id="PF00383">
    <property type="entry name" value="dCMP_cyt_deam_1"/>
    <property type="match status" value="1"/>
</dbReference>
<dbReference type="Proteomes" id="UP001201980">
    <property type="component" value="Unassembled WGS sequence"/>
</dbReference>
<dbReference type="GO" id="GO:0002100">
    <property type="term" value="P:tRNA wobble adenosine to inosine editing"/>
    <property type="evidence" value="ECO:0007669"/>
    <property type="project" value="TreeGrafter"/>
</dbReference>
<comment type="caution">
    <text evidence="2">The sequence shown here is derived from an EMBL/GenBank/DDBJ whole genome shotgun (WGS) entry which is preliminary data.</text>
</comment>
<evidence type="ECO:0000313" key="2">
    <source>
        <dbReference type="EMBL" id="KAJ2899482.1"/>
    </source>
</evidence>
<dbReference type="Gene3D" id="3.40.140.10">
    <property type="entry name" value="Cytidine Deaminase, domain 2"/>
    <property type="match status" value="1"/>
</dbReference>
<dbReference type="InterPro" id="IPR016193">
    <property type="entry name" value="Cytidine_deaminase-like"/>
</dbReference>
<evidence type="ECO:0000259" key="1">
    <source>
        <dbReference type="PROSITE" id="PS51747"/>
    </source>
</evidence>
<keyword evidence="3" id="KW-1185">Reference proteome</keyword>
<dbReference type="AlphaFoldDB" id="A0AAD5RPI5"/>
<organism evidence="2 3">
    <name type="scientific">Zalerion maritima</name>
    <dbReference type="NCBI Taxonomy" id="339359"/>
    <lineage>
        <taxon>Eukaryota</taxon>
        <taxon>Fungi</taxon>
        <taxon>Dikarya</taxon>
        <taxon>Ascomycota</taxon>
        <taxon>Pezizomycotina</taxon>
        <taxon>Sordariomycetes</taxon>
        <taxon>Lulworthiomycetidae</taxon>
        <taxon>Lulworthiales</taxon>
        <taxon>Lulworthiaceae</taxon>
        <taxon>Zalerion</taxon>
    </lineage>
</organism>
<dbReference type="InterPro" id="IPR002125">
    <property type="entry name" value="CMP_dCMP_dom"/>
</dbReference>
<feature type="domain" description="CMP/dCMP-type deaminase" evidence="1">
    <location>
        <begin position="53"/>
        <end position="194"/>
    </location>
</feature>
<dbReference type="SUPFAM" id="SSF53927">
    <property type="entry name" value="Cytidine deaminase-like"/>
    <property type="match status" value="1"/>
</dbReference>
<dbReference type="EMBL" id="JAKWBI020000196">
    <property type="protein sequence ID" value="KAJ2899482.1"/>
    <property type="molecule type" value="Genomic_DNA"/>
</dbReference>
<gene>
    <name evidence="2" type="ORF">MKZ38_003039</name>
</gene>
<dbReference type="PROSITE" id="PS51747">
    <property type="entry name" value="CYT_DCMP_DEAMINASES_2"/>
    <property type="match status" value="1"/>
</dbReference>
<name>A0AAD5RPI5_9PEZI</name>
<dbReference type="GO" id="GO:0052717">
    <property type="term" value="F:tRNA-specific adenosine-34 deaminase activity"/>
    <property type="evidence" value="ECO:0007669"/>
    <property type="project" value="TreeGrafter"/>
</dbReference>
<dbReference type="CDD" id="cd01285">
    <property type="entry name" value="nucleoside_deaminase"/>
    <property type="match status" value="1"/>
</dbReference>